<evidence type="ECO:0000313" key="3">
    <source>
        <dbReference type="EMBL" id="NNG39847.1"/>
    </source>
</evidence>
<dbReference type="Proteomes" id="UP000557772">
    <property type="component" value="Unassembled WGS sequence"/>
</dbReference>
<comment type="caution">
    <text evidence="3">The sequence shown here is derived from an EMBL/GenBank/DDBJ whole genome shotgun (WGS) entry which is preliminary data.</text>
</comment>
<dbReference type="GO" id="GO:0004311">
    <property type="term" value="F:geranylgeranyl diphosphate synthase activity"/>
    <property type="evidence" value="ECO:0007669"/>
    <property type="project" value="InterPro"/>
</dbReference>
<comment type="pathway">
    <text evidence="1">Carotenoid biosynthesis; phytoene biosynthesis.</text>
</comment>
<accession>A0A849AJ35</accession>
<evidence type="ECO:0000256" key="2">
    <source>
        <dbReference type="ARBA" id="ARBA00022679"/>
    </source>
</evidence>
<dbReference type="PANTHER" id="PTHR31480">
    <property type="entry name" value="BIFUNCTIONAL LYCOPENE CYCLASE/PHYTOENE SYNTHASE"/>
    <property type="match status" value="1"/>
</dbReference>
<dbReference type="InterPro" id="IPR044843">
    <property type="entry name" value="Trans_IPPS_bact-type"/>
</dbReference>
<keyword evidence="4" id="KW-1185">Reference proteome</keyword>
<organism evidence="3 4">
    <name type="scientific">Flexivirga aerilata</name>
    <dbReference type="NCBI Taxonomy" id="1656889"/>
    <lineage>
        <taxon>Bacteria</taxon>
        <taxon>Bacillati</taxon>
        <taxon>Actinomycetota</taxon>
        <taxon>Actinomycetes</taxon>
        <taxon>Micrococcales</taxon>
        <taxon>Dermacoccaceae</taxon>
        <taxon>Flexivirga</taxon>
    </lineage>
</organism>
<protein>
    <submittedName>
        <fullName evidence="3">Phytoene/squalene synthase family protein</fullName>
    </submittedName>
</protein>
<dbReference type="SUPFAM" id="SSF48576">
    <property type="entry name" value="Terpenoid synthases"/>
    <property type="match status" value="1"/>
</dbReference>
<dbReference type="RefSeq" id="WP_171154982.1">
    <property type="nucleotide sequence ID" value="NZ_JABENB010000001.1"/>
</dbReference>
<dbReference type="Pfam" id="PF00494">
    <property type="entry name" value="SQS_PSY"/>
    <property type="match status" value="1"/>
</dbReference>
<reference evidence="3 4" key="1">
    <citation type="submission" date="2020-05" db="EMBL/GenBank/DDBJ databases">
        <title>Flexivirga sp. ID2601S isolated from air conditioner.</title>
        <authorList>
            <person name="Kim D.H."/>
        </authorList>
    </citation>
    <scope>NUCLEOTIDE SEQUENCE [LARGE SCALE GENOMIC DNA]</scope>
    <source>
        <strain evidence="3 4">ID2601S</strain>
    </source>
</reference>
<dbReference type="GO" id="GO:0051996">
    <property type="term" value="F:squalene synthase [NAD(P)H] activity"/>
    <property type="evidence" value="ECO:0007669"/>
    <property type="project" value="InterPro"/>
</dbReference>
<dbReference type="EMBL" id="JABENB010000001">
    <property type="protein sequence ID" value="NNG39847.1"/>
    <property type="molecule type" value="Genomic_DNA"/>
</dbReference>
<dbReference type="SFLD" id="SFLDG01212">
    <property type="entry name" value="Phytoene_synthase_like"/>
    <property type="match status" value="1"/>
</dbReference>
<dbReference type="InterPro" id="IPR008949">
    <property type="entry name" value="Isoprenoid_synthase_dom_sf"/>
</dbReference>
<dbReference type="SFLD" id="SFLDG01018">
    <property type="entry name" value="Squalene/Phytoene_Synthase_Lik"/>
    <property type="match status" value="1"/>
</dbReference>
<dbReference type="GO" id="GO:0016117">
    <property type="term" value="P:carotenoid biosynthetic process"/>
    <property type="evidence" value="ECO:0007669"/>
    <property type="project" value="UniProtKB-ARBA"/>
</dbReference>
<evidence type="ECO:0000256" key="1">
    <source>
        <dbReference type="ARBA" id="ARBA00004684"/>
    </source>
</evidence>
<gene>
    <name evidence="3" type="ORF">HJ588_11245</name>
</gene>
<dbReference type="CDD" id="cd00683">
    <property type="entry name" value="Trans_IPPS_HH"/>
    <property type="match status" value="1"/>
</dbReference>
<name>A0A849AJ35_9MICO</name>
<dbReference type="InterPro" id="IPR019845">
    <property type="entry name" value="Squalene/phytoene_synthase_CS"/>
</dbReference>
<dbReference type="UniPathway" id="UPA00799"/>
<evidence type="ECO:0000313" key="4">
    <source>
        <dbReference type="Proteomes" id="UP000557772"/>
    </source>
</evidence>
<dbReference type="AlphaFoldDB" id="A0A849AJ35"/>
<dbReference type="InterPro" id="IPR033904">
    <property type="entry name" value="Trans_IPPS_HH"/>
</dbReference>
<dbReference type="PROSITE" id="PS01045">
    <property type="entry name" value="SQUALEN_PHYTOEN_SYN_2"/>
    <property type="match status" value="1"/>
</dbReference>
<dbReference type="Gene3D" id="1.10.600.10">
    <property type="entry name" value="Farnesyl Diphosphate Synthase"/>
    <property type="match status" value="1"/>
</dbReference>
<dbReference type="SFLD" id="SFLDS00005">
    <property type="entry name" value="Isoprenoid_Synthase_Type_I"/>
    <property type="match status" value="1"/>
</dbReference>
<proteinExistence type="predicted"/>
<keyword evidence="2" id="KW-0808">Transferase</keyword>
<sequence>MTGLAADYAVCRAINARHGKSFYRATSLLPPARRPHIWALYAVTRRSDDLVDRPEPGRSAAASLAAWRAEVMAALAPDARPRHPVLRALQRTVSSYGIEAGLFEEFFDAMGADLTTRRYATWAHLRGYMRGSAAVIGEMTVPILGGDAGSRPYAARLGEAFQLTNFVRDLAEDWQLGRVYLPMADFRACGVDEDEFGAAVATGRSGPGLRRLVALEVTRARELYDAAAPGLHRVDRSVQPCLRAAFALYGEILNQIERGGFEVCRGRAVVPPARRALVLSRALTGGRPWRSTRSTTPG</sequence>
<dbReference type="InterPro" id="IPR002060">
    <property type="entry name" value="Squ/phyt_synthse"/>
</dbReference>